<gene>
    <name evidence="3" type="ORF">FHS34_001846</name>
</gene>
<evidence type="ECO:0000313" key="3">
    <source>
        <dbReference type="EMBL" id="MBB5926390.1"/>
    </source>
</evidence>
<proteinExistence type="predicted"/>
<dbReference type="GO" id="GO:0016791">
    <property type="term" value="F:phosphatase activity"/>
    <property type="evidence" value="ECO:0007669"/>
    <property type="project" value="TreeGrafter"/>
</dbReference>
<evidence type="ECO:0000256" key="1">
    <source>
        <dbReference type="ARBA" id="ARBA00022801"/>
    </source>
</evidence>
<keyword evidence="4" id="KW-1185">Reference proteome</keyword>
<accession>A0A7W9PRA0</accession>
<feature type="domain" description="PPM-type phosphatase" evidence="2">
    <location>
        <begin position="1"/>
        <end position="162"/>
    </location>
</feature>
<reference evidence="3 4" key="1">
    <citation type="submission" date="2020-08" db="EMBL/GenBank/DDBJ databases">
        <title>Genomic Encyclopedia of Type Strains, Phase III (KMG-III): the genomes of soil and plant-associated and newly described type strains.</title>
        <authorList>
            <person name="Whitman W."/>
        </authorList>
    </citation>
    <scope>NUCLEOTIDE SEQUENCE [LARGE SCALE GENOMIC DNA]</scope>
    <source>
        <strain evidence="3 4">CECT 3313</strain>
    </source>
</reference>
<comment type="caution">
    <text evidence="3">The sequence shown here is derived from an EMBL/GenBank/DDBJ whole genome shotgun (WGS) entry which is preliminary data.</text>
</comment>
<dbReference type="PANTHER" id="PTHR43156:SF2">
    <property type="entry name" value="STAGE II SPORULATION PROTEIN E"/>
    <property type="match status" value="1"/>
</dbReference>
<protein>
    <recommendedName>
        <fullName evidence="2">PPM-type phosphatase domain-containing protein</fullName>
    </recommendedName>
</protein>
<organism evidence="3 4">
    <name type="scientific">Streptomyces echinatus</name>
    <dbReference type="NCBI Taxonomy" id="67293"/>
    <lineage>
        <taxon>Bacteria</taxon>
        <taxon>Bacillati</taxon>
        <taxon>Actinomycetota</taxon>
        <taxon>Actinomycetes</taxon>
        <taxon>Kitasatosporales</taxon>
        <taxon>Streptomycetaceae</taxon>
        <taxon>Streptomyces</taxon>
    </lineage>
</organism>
<dbReference type="Proteomes" id="UP000585836">
    <property type="component" value="Unassembled WGS sequence"/>
</dbReference>
<dbReference type="InterPro" id="IPR036457">
    <property type="entry name" value="PPM-type-like_dom_sf"/>
</dbReference>
<dbReference type="AlphaFoldDB" id="A0A7W9PRA0"/>
<dbReference type="InterPro" id="IPR001932">
    <property type="entry name" value="PPM-type_phosphatase-like_dom"/>
</dbReference>
<dbReference type="EMBL" id="JACHJK010000003">
    <property type="protein sequence ID" value="MBB5926390.1"/>
    <property type="molecule type" value="Genomic_DNA"/>
</dbReference>
<keyword evidence="1" id="KW-0378">Hydrolase</keyword>
<sequence>MHSLAALDLEPDELLARLNDTAISLAQERAVLPAGDPMPLTGSCAYAVYDPLAQTCTIALAGHPPPVIAHPDGSTEIPHLPSGPPLGSDEGPPFAAGTVRVTDGSILAFHTSSLLTTSQSPQTLQRVLAHTDRPLRDLCDDVLYRLGNDTRHSDVILLLARTHPFPADQVAA</sequence>
<dbReference type="PANTHER" id="PTHR43156">
    <property type="entry name" value="STAGE II SPORULATION PROTEIN E-RELATED"/>
    <property type="match status" value="1"/>
</dbReference>
<name>A0A7W9PRA0_9ACTN</name>
<evidence type="ECO:0000259" key="2">
    <source>
        <dbReference type="Pfam" id="PF07228"/>
    </source>
</evidence>
<dbReference type="InterPro" id="IPR052016">
    <property type="entry name" value="Bact_Sigma-Reg"/>
</dbReference>
<dbReference type="Gene3D" id="3.60.40.10">
    <property type="entry name" value="PPM-type phosphatase domain"/>
    <property type="match status" value="1"/>
</dbReference>
<evidence type="ECO:0000313" key="4">
    <source>
        <dbReference type="Proteomes" id="UP000585836"/>
    </source>
</evidence>
<dbReference type="Pfam" id="PF07228">
    <property type="entry name" value="SpoIIE"/>
    <property type="match status" value="1"/>
</dbReference>